<dbReference type="GO" id="GO:0003677">
    <property type="term" value="F:DNA binding"/>
    <property type="evidence" value="ECO:0007669"/>
    <property type="project" value="InterPro"/>
</dbReference>
<proteinExistence type="predicted"/>
<dbReference type="EMBL" id="PDDY01000001">
    <property type="protein sequence ID" value="PEH40785.1"/>
    <property type="molecule type" value="Genomic_DNA"/>
</dbReference>
<dbReference type="GO" id="GO:0000725">
    <property type="term" value="P:recombinational repair"/>
    <property type="evidence" value="ECO:0007669"/>
    <property type="project" value="TreeGrafter"/>
</dbReference>
<evidence type="ECO:0000313" key="7">
    <source>
        <dbReference type="EMBL" id="PEH40785.1"/>
    </source>
</evidence>
<evidence type="ECO:0000259" key="6">
    <source>
        <dbReference type="PROSITE" id="PS51198"/>
    </source>
</evidence>
<keyword evidence="1 5" id="KW-0547">Nucleotide-binding</keyword>
<dbReference type="GO" id="GO:0043138">
    <property type="term" value="F:3'-5' DNA helicase activity"/>
    <property type="evidence" value="ECO:0007669"/>
    <property type="project" value="TreeGrafter"/>
</dbReference>
<dbReference type="PANTHER" id="PTHR11070">
    <property type="entry name" value="UVRD / RECB / PCRA DNA HELICASE FAMILY MEMBER"/>
    <property type="match status" value="1"/>
</dbReference>
<keyword evidence="2 5" id="KW-0378">Hydrolase</keyword>
<dbReference type="GO" id="GO:0005524">
    <property type="term" value="F:ATP binding"/>
    <property type="evidence" value="ECO:0007669"/>
    <property type="project" value="UniProtKB-UniRule"/>
</dbReference>
<accession>A0A2A7SBX4</accession>
<feature type="binding site" evidence="5">
    <location>
        <begin position="35"/>
        <end position="42"/>
    </location>
    <ligand>
        <name>ATP</name>
        <dbReference type="ChEBI" id="CHEBI:30616"/>
    </ligand>
</feature>
<comment type="caution">
    <text evidence="7">The sequence shown here is derived from an EMBL/GenBank/DDBJ whole genome shotgun (WGS) entry which is preliminary data.</text>
</comment>
<dbReference type="GO" id="GO:0016787">
    <property type="term" value="F:hydrolase activity"/>
    <property type="evidence" value="ECO:0007669"/>
    <property type="project" value="UniProtKB-UniRule"/>
</dbReference>
<dbReference type="PANTHER" id="PTHR11070:SF3">
    <property type="entry name" value="DNA 3'-5' HELICASE"/>
    <property type="match status" value="1"/>
</dbReference>
<name>A0A2A7SBX4_BURGA</name>
<keyword evidence="4 5" id="KW-0067">ATP-binding</keyword>
<evidence type="ECO:0000256" key="2">
    <source>
        <dbReference type="ARBA" id="ARBA00022801"/>
    </source>
</evidence>
<keyword evidence="3 5" id="KW-0347">Helicase</keyword>
<dbReference type="GO" id="GO:0005829">
    <property type="term" value="C:cytosol"/>
    <property type="evidence" value="ECO:0007669"/>
    <property type="project" value="TreeGrafter"/>
</dbReference>
<dbReference type="PROSITE" id="PS51198">
    <property type="entry name" value="UVRD_HELICASE_ATP_BIND"/>
    <property type="match status" value="1"/>
</dbReference>
<gene>
    <name evidence="7" type="ORF">CRM94_00575</name>
</gene>
<dbReference type="InterPro" id="IPR014016">
    <property type="entry name" value="UvrD-like_ATP-bd"/>
</dbReference>
<organism evidence="7 8">
    <name type="scientific">Burkholderia gladioli</name>
    <name type="common">Pseudomonas marginata</name>
    <name type="synonym">Phytomonas marginata</name>
    <dbReference type="NCBI Taxonomy" id="28095"/>
    <lineage>
        <taxon>Bacteria</taxon>
        <taxon>Pseudomonadati</taxon>
        <taxon>Pseudomonadota</taxon>
        <taxon>Betaproteobacteria</taxon>
        <taxon>Burkholderiales</taxon>
        <taxon>Burkholderiaceae</taxon>
        <taxon>Burkholderia</taxon>
    </lineage>
</organism>
<feature type="domain" description="UvrD-like helicase ATP-binding" evidence="6">
    <location>
        <begin position="14"/>
        <end position="290"/>
    </location>
</feature>
<dbReference type="InterPro" id="IPR027417">
    <property type="entry name" value="P-loop_NTPase"/>
</dbReference>
<dbReference type="InterPro" id="IPR000212">
    <property type="entry name" value="DNA_helicase_UvrD/REP"/>
</dbReference>
<sequence>MVDMKHDPNERDAGVVNEIVGYVTSTPPRSFFLFAGAGSGKTRTLVAVLRKLTGIGTGDAQGEPAPAANDAAFKFARELRARAQTIRVITYTKNAALVVTGRLGTNDLTQVATIHSFCWDLIAGFDADIREALLAMNADALQKARDAAAERKNGPTDKDKEKIGELEAKAAALAATPHFTYSPDRKRHGDGALNHSQVLALASWLLKQKPTLRRILLDQHPVILIDESQDTMKGILDALLEVVAEAPSRLMLGLLGDHRQRIYLDGHSDLPSLVPEDWATPKLEMNHRSQQRIVDLINDIWDSDLEGRTQSKKAVHQHPREEKSAGLVRIFIGNATASAEDKLRREALCESAMQAATGLADWAPGNPGHKVLALEHSLVARRGDFLEAFEALSLLDPDSVRPDANGDVSGPTPVQMLLQEVMDLADCVKDGGTPSDFAVTEVLHRYGRLEQLPEDGESRMQLLKAYQRAVEEFVKACVKPGVTVHEVLAPVLQVGLFEPDKRLVAAFNDASPPPPLAPKARQLEAIENRLARGWYGLFESPWVQLRRFKTYLSGKSHLATHQIVKGSEFDHVMVVMDDEDAAGNLFAYGRLFGAPLGNSDVKNVQEGKETSIDRTLRLLYVTCSRAKESLALVLWAKDASQALAYAQKSKWFRPGEVQAIPE</sequence>
<dbReference type="Proteomes" id="UP000220629">
    <property type="component" value="Unassembled WGS sequence"/>
</dbReference>
<evidence type="ECO:0000256" key="5">
    <source>
        <dbReference type="PROSITE-ProRule" id="PRU00560"/>
    </source>
</evidence>
<dbReference type="Gene3D" id="3.40.50.300">
    <property type="entry name" value="P-loop containing nucleotide triphosphate hydrolases"/>
    <property type="match status" value="2"/>
</dbReference>
<dbReference type="Pfam" id="PF13245">
    <property type="entry name" value="AAA_19"/>
    <property type="match status" value="1"/>
</dbReference>
<dbReference type="AlphaFoldDB" id="A0A2A7SBX4"/>
<dbReference type="SUPFAM" id="SSF52540">
    <property type="entry name" value="P-loop containing nucleoside triphosphate hydrolases"/>
    <property type="match status" value="1"/>
</dbReference>
<evidence type="ECO:0000256" key="3">
    <source>
        <dbReference type="ARBA" id="ARBA00022806"/>
    </source>
</evidence>
<protein>
    <submittedName>
        <fullName evidence="7">Fis family transcriptional regulator</fullName>
    </submittedName>
</protein>
<reference evidence="8" key="1">
    <citation type="submission" date="2017-09" db="EMBL/GenBank/DDBJ databases">
        <title>FDA dAtabase for Regulatory Grade micrObial Sequences (FDA-ARGOS): Supporting development and validation of Infectious Disease Dx tests.</title>
        <authorList>
            <person name="Minogue T."/>
            <person name="Wolcott M."/>
            <person name="Wasieloski L."/>
            <person name="Aguilar W."/>
            <person name="Moore D."/>
            <person name="Tallon L."/>
            <person name="Sadzewicz L."/>
            <person name="Ott S."/>
            <person name="Zhao X."/>
            <person name="Nagaraj S."/>
            <person name="Vavikolanu K."/>
            <person name="Aluvathingal J."/>
            <person name="Nadendla S."/>
            <person name="Sichtig H."/>
        </authorList>
    </citation>
    <scope>NUCLEOTIDE SEQUENCE [LARGE SCALE GENOMIC DNA]</scope>
    <source>
        <strain evidence="8">FDAARGOS_390</strain>
    </source>
</reference>
<evidence type="ECO:0000313" key="8">
    <source>
        <dbReference type="Proteomes" id="UP000220629"/>
    </source>
</evidence>
<evidence type="ECO:0000256" key="4">
    <source>
        <dbReference type="ARBA" id="ARBA00022840"/>
    </source>
</evidence>
<evidence type="ECO:0000256" key="1">
    <source>
        <dbReference type="ARBA" id="ARBA00022741"/>
    </source>
</evidence>